<dbReference type="OMA" id="AAMLGCW"/>
<sequence>MPVHIANVRVRPKKAPPTNLCAGQLSAMLGCWAATKDLHNTGTCAQAAQDLFHCMRVTPKTGKVARPSINYHLAKLKKITK</sequence>
<dbReference type="PANTHER" id="PTHR28066">
    <property type="entry name" value="37S RIBOSOMAL PROTEIN MRP10, MITOCHONDRIAL"/>
    <property type="match status" value="1"/>
</dbReference>
<dbReference type="GeneID" id="19210001"/>
<dbReference type="PANTHER" id="PTHR28066:SF1">
    <property type="entry name" value="SMALL RIBOSOMAL SUBUNIT PROTEIN MS37"/>
    <property type="match status" value="1"/>
</dbReference>
<name>A0A5M3N307_CONPW</name>
<dbReference type="GO" id="GO:0032543">
    <property type="term" value="P:mitochondrial translation"/>
    <property type="evidence" value="ECO:0007669"/>
    <property type="project" value="InterPro"/>
</dbReference>
<dbReference type="EMBL" id="JH711574">
    <property type="protein sequence ID" value="EIW85255.1"/>
    <property type="molecule type" value="Genomic_DNA"/>
</dbReference>
<dbReference type="GO" id="GO:0003735">
    <property type="term" value="F:structural constituent of ribosome"/>
    <property type="evidence" value="ECO:0007669"/>
    <property type="project" value="InterPro"/>
</dbReference>
<dbReference type="OrthoDB" id="2210at2759"/>
<accession>A0A5M3N307</accession>
<comment type="caution">
    <text evidence="1">The sequence shown here is derived from an EMBL/GenBank/DDBJ whole genome shotgun (WGS) entry which is preliminary data.</text>
</comment>
<dbReference type="KEGG" id="cput:CONPUDRAFT_79919"/>
<dbReference type="RefSeq" id="XP_007764296.1">
    <property type="nucleotide sequence ID" value="XM_007766106.1"/>
</dbReference>
<dbReference type="InterPro" id="IPR017264">
    <property type="entry name" value="Ribosomal_mS37_fun"/>
</dbReference>
<organism evidence="1 2">
    <name type="scientific">Coniophora puteana (strain RWD-64-598)</name>
    <name type="common">Brown rot fungus</name>
    <dbReference type="NCBI Taxonomy" id="741705"/>
    <lineage>
        <taxon>Eukaryota</taxon>
        <taxon>Fungi</taxon>
        <taxon>Dikarya</taxon>
        <taxon>Basidiomycota</taxon>
        <taxon>Agaricomycotina</taxon>
        <taxon>Agaricomycetes</taxon>
        <taxon>Agaricomycetidae</taxon>
        <taxon>Boletales</taxon>
        <taxon>Coniophorineae</taxon>
        <taxon>Coniophoraceae</taxon>
        <taxon>Coniophora</taxon>
    </lineage>
</organism>
<evidence type="ECO:0000313" key="2">
    <source>
        <dbReference type="Proteomes" id="UP000053558"/>
    </source>
</evidence>
<evidence type="ECO:0008006" key="3">
    <source>
        <dbReference type="Google" id="ProtNLM"/>
    </source>
</evidence>
<reference evidence="2" key="1">
    <citation type="journal article" date="2012" name="Science">
        <title>The Paleozoic origin of enzymatic lignin decomposition reconstructed from 31 fungal genomes.</title>
        <authorList>
            <person name="Floudas D."/>
            <person name="Binder M."/>
            <person name="Riley R."/>
            <person name="Barry K."/>
            <person name="Blanchette R.A."/>
            <person name="Henrissat B."/>
            <person name="Martinez A.T."/>
            <person name="Otillar R."/>
            <person name="Spatafora J.W."/>
            <person name="Yadav J.S."/>
            <person name="Aerts A."/>
            <person name="Benoit I."/>
            <person name="Boyd A."/>
            <person name="Carlson A."/>
            <person name="Copeland A."/>
            <person name="Coutinho P.M."/>
            <person name="de Vries R.P."/>
            <person name="Ferreira P."/>
            <person name="Findley K."/>
            <person name="Foster B."/>
            <person name="Gaskell J."/>
            <person name="Glotzer D."/>
            <person name="Gorecki P."/>
            <person name="Heitman J."/>
            <person name="Hesse C."/>
            <person name="Hori C."/>
            <person name="Igarashi K."/>
            <person name="Jurgens J.A."/>
            <person name="Kallen N."/>
            <person name="Kersten P."/>
            <person name="Kohler A."/>
            <person name="Kuees U."/>
            <person name="Kumar T.K.A."/>
            <person name="Kuo A."/>
            <person name="LaButti K."/>
            <person name="Larrondo L.F."/>
            <person name="Lindquist E."/>
            <person name="Ling A."/>
            <person name="Lombard V."/>
            <person name="Lucas S."/>
            <person name="Lundell T."/>
            <person name="Martin R."/>
            <person name="McLaughlin D.J."/>
            <person name="Morgenstern I."/>
            <person name="Morin E."/>
            <person name="Murat C."/>
            <person name="Nagy L.G."/>
            <person name="Nolan M."/>
            <person name="Ohm R.A."/>
            <person name="Patyshakuliyeva A."/>
            <person name="Rokas A."/>
            <person name="Ruiz-Duenas F.J."/>
            <person name="Sabat G."/>
            <person name="Salamov A."/>
            <person name="Samejima M."/>
            <person name="Schmutz J."/>
            <person name="Slot J.C."/>
            <person name="St John F."/>
            <person name="Stenlid J."/>
            <person name="Sun H."/>
            <person name="Sun S."/>
            <person name="Syed K."/>
            <person name="Tsang A."/>
            <person name="Wiebenga A."/>
            <person name="Young D."/>
            <person name="Pisabarro A."/>
            <person name="Eastwood D.C."/>
            <person name="Martin F."/>
            <person name="Cullen D."/>
            <person name="Grigoriev I.V."/>
            <person name="Hibbett D.S."/>
        </authorList>
    </citation>
    <scope>NUCLEOTIDE SEQUENCE [LARGE SCALE GENOMIC DNA]</scope>
    <source>
        <strain evidence="2">RWD-64-598 SS2</strain>
    </source>
</reference>
<dbReference type="AlphaFoldDB" id="A0A5M3N307"/>
<dbReference type="GO" id="GO:0005763">
    <property type="term" value="C:mitochondrial small ribosomal subunit"/>
    <property type="evidence" value="ECO:0007669"/>
    <property type="project" value="TreeGrafter"/>
</dbReference>
<dbReference type="Proteomes" id="UP000053558">
    <property type="component" value="Unassembled WGS sequence"/>
</dbReference>
<gene>
    <name evidence="1" type="ORF">CONPUDRAFT_79919</name>
</gene>
<keyword evidence="2" id="KW-1185">Reference proteome</keyword>
<evidence type="ECO:0000313" key="1">
    <source>
        <dbReference type="EMBL" id="EIW85255.1"/>
    </source>
</evidence>
<proteinExistence type="predicted"/>
<protein>
    <recommendedName>
        <fullName evidence="3">37S ribosomal protein mrp10, mitochondrial</fullName>
    </recommendedName>
</protein>